<proteinExistence type="predicted"/>
<dbReference type="EMBL" id="JBHULY010000019">
    <property type="protein sequence ID" value="MFD2726539.1"/>
    <property type="molecule type" value="Genomic_DNA"/>
</dbReference>
<comment type="caution">
    <text evidence="1">The sequence shown here is derived from an EMBL/GenBank/DDBJ whole genome shotgun (WGS) entry which is preliminary data.</text>
</comment>
<dbReference type="Proteomes" id="UP001597476">
    <property type="component" value="Unassembled WGS sequence"/>
</dbReference>
<accession>A0ABW5TCF7</accession>
<dbReference type="RefSeq" id="WP_380291577.1">
    <property type="nucleotide sequence ID" value="NZ_JBHULY010000019.1"/>
</dbReference>
<sequence>MKHAFLILVLASLVISCDDSKQYEGKWRLDPLRLKNNELDYPFSIYVENDSIKFNYWYFEHWHKFPLKIKSKKLLFNSWEIPANKLEDTIYVNKIAYVKDEKDSVFKWWWDDPLIKIELPKTNSKYFKFDKINSTAPNSYLHYGKRLDNNAFSLQLNGNHSKLTDLPEFLHIGHHYTYHEEQSPFPSSILFIDQSTGMKDLESILFEHKRVNRLKISFINNISISYQDSLGLYYDYELLNKRLPPFNENDTYRPGHLANIPPPPPPPPYFTFFGDQKPELQFVLLKNGTLFHDNNPISTSELKTLANSWVKKKNAIFSLYDLESTFGKFLEMTAIINSAYQNERNTLSKRKFNKPLSDLNRDEMTSLKLEIPLYHVWSYSIPHYNHVVQQKNNTFGVNLSVIH</sequence>
<evidence type="ECO:0000313" key="2">
    <source>
        <dbReference type="Proteomes" id="UP001597476"/>
    </source>
</evidence>
<evidence type="ECO:0000313" key="1">
    <source>
        <dbReference type="EMBL" id="MFD2726539.1"/>
    </source>
</evidence>
<name>A0ABW5TCF7_9FLAO</name>
<gene>
    <name evidence="1" type="ORF">ACFSR8_09970</name>
</gene>
<dbReference type="PROSITE" id="PS51257">
    <property type="entry name" value="PROKAR_LIPOPROTEIN"/>
    <property type="match status" value="1"/>
</dbReference>
<reference evidence="2" key="1">
    <citation type="journal article" date="2019" name="Int. J. Syst. Evol. Microbiol.">
        <title>The Global Catalogue of Microorganisms (GCM) 10K type strain sequencing project: providing services to taxonomists for standard genome sequencing and annotation.</title>
        <authorList>
            <consortium name="The Broad Institute Genomics Platform"/>
            <consortium name="The Broad Institute Genome Sequencing Center for Infectious Disease"/>
            <person name="Wu L."/>
            <person name="Ma J."/>
        </authorList>
    </citation>
    <scope>NUCLEOTIDE SEQUENCE [LARGE SCALE GENOMIC DNA]</scope>
    <source>
        <strain evidence="2">KCTC 42398</strain>
    </source>
</reference>
<protein>
    <submittedName>
        <fullName evidence="1">Uncharacterized protein</fullName>
    </submittedName>
</protein>
<organism evidence="1 2">
    <name type="scientific">Hyunsoonleella rubra</name>
    <dbReference type="NCBI Taxonomy" id="1737062"/>
    <lineage>
        <taxon>Bacteria</taxon>
        <taxon>Pseudomonadati</taxon>
        <taxon>Bacteroidota</taxon>
        <taxon>Flavobacteriia</taxon>
        <taxon>Flavobacteriales</taxon>
        <taxon>Flavobacteriaceae</taxon>
    </lineage>
</organism>
<keyword evidence="2" id="KW-1185">Reference proteome</keyword>